<gene>
    <name evidence="6" type="primary">LOC113848195</name>
</gene>
<keyword evidence="2 3" id="KW-0802">TPR repeat</keyword>
<sequence>MEKTDRDSSLYDIVLQVGLVLVMIFSYLFMHDVPKRVLAKLRLRNRADIQAKRHFVHGAQLLARARSSKSRPMAKEAQAQAQQAIALDPNDAAPHLLKALALDFLGLRSAALDSLDEALSSRAAKSLTDMERGDALLKRAELRLGTSQRGRVDSALDDLTESIKLSPNNAKAFCALGECYERKKMNEDAIKAYKEALRLEPQLRVAQQALHNLENN</sequence>
<dbReference type="KEGG" id="aprc:113848195"/>
<keyword evidence="1" id="KW-0677">Repeat</keyword>
<evidence type="ECO:0000313" key="5">
    <source>
        <dbReference type="Proteomes" id="UP000694853"/>
    </source>
</evidence>
<dbReference type="PANTHER" id="PTHR44858">
    <property type="entry name" value="TETRATRICOPEPTIDE REPEAT PROTEIN 6"/>
    <property type="match status" value="1"/>
</dbReference>
<dbReference type="Proteomes" id="UP000694853">
    <property type="component" value="Unplaced"/>
</dbReference>
<feature type="repeat" description="TPR" evidence="3">
    <location>
        <begin position="170"/>
        <end position="203"/>
    </location>
</feature>
<dbReference type="InterPro" id="IPR011990">
    <property type="entry name" value="TPR-like_helical_dom_sf"/>
</dbReference>
<keyword evidence="4" id="KW-0472">Membrane</keyword>
<dbReference type="SUPFAM" id="SSF48452">
    <property type="entry name" value="TPR-like"/>
    <property type="match status" value="1"/>
</dbReference>
<keyword evidence="5" id="KW-1185">Reference proteome</keyword>
<dbReference type="PROSITE" id="PS50293">
    <property type="entry name" value="TPR_REGION"/>
    <property type="match status" value="1"/>
</dbReference>
<dbReference type="InterPro" id="IPR019734">
    <property type="entry name" value="TPR_rpt"/>
</dbReference>
<dbReference type="SMART" id="SM00028">
    <property type="entry name" value="TPR"/>
    <property type="match status" value="3"/>
</dbReference>
<keyword evidence="4" id="KW-1133">Transmembrane helix</keyword>
<organism evidence="5 6">
    <name type="scientific">Abrus precatorius</name>
    <name type="common">Indian licorice</name>
    <name type="synonym">Glycine abrus</name>
    <dbReference type="NCBI Taxonomy" id="3816"/>
    <lineage>
        <taxon>Eukaryota</taxon>
        <taxon>Viridiplantae</taxon>
        <taxon>Streptophyta</taxon>
        <taxon>Embryophyta</taxon>
        <taxon>Tracheophyta</taxon>
        <taxon>Spermatophyta</taxon>
        <taxon>Magnoliopsida</taxon>
        <taxon>eudicotyledons</taxon>
        <taxon>Gunneridae</taxon>
        <taxon>Pentapetalae</taxon>
        <taxon>rosids</taxon>
        <taxon>fabids</taxon>
        <taxon>Fabales</taxon>
        <taxon>Fabaceae</taxon>
        <taxon>Papilionoideae</taxon>
        <taxon>50 kb inversion clade</taxon>
        <taxon>NPAAA clade</taxon>
        <taxon>indigoferoid/millettioid clade</taxon>
        <taxon>Abreae</taxon>
        <taxon>Abrus</taxon>
    </lineage>
</organism>
<dbReference type="AlphaFoldDB" id="A0A8B8JQ36"/>
<dbReference type="Pfam" id="PF00515">
    <property type="entry name" value="TPR_1"/>
    <property type="match status" value="1"/>
</dbReference>
<evidence type="ECO:0000256" key="1">
    <source>
        <dbReference type="ARBA" id="ARBA00022737"/>
    </source>
</evidence>
<name>A0A8B8JQ36_ABRPR</name>
<accession>A0A8B8JQ36</accession>
<dbReference type="GeneID" id="113848195"/>
<dbReference type="PANTHER" id="PTHR44858:SF1">
    <property type="entry name" value="UDP-N-ACETYLGLUCOSAMINE--PEPTIDE N-ACETYLGLUCOSAMINYLTRANSFERASE SPINDLY-RELATED"/>
    <property type="match status" value="1"/>
</dbReference>
<dbReference type="Gene3D" id="1.25.40.10">
    <property type="entry name" value="Tetratricopeptide repeat domain"/>
    <property type="match status" value="2"/>
</dbReference>
<keyword evidence="4" id="KW-0812">Transmembrane</keyword>
<evidence type="ECO:0000256" key="2">
    <source>
        <dbReference type="ARBA" id="ARBA00022803"/>
    </source>
</evidence>
<evidence type="ECO:0000313" key="6">
    <source>
        <dbReference type="RefSeq" id="XP_027333399.1"/>
    </source>
</evidence>
<evidence type="ECO:0000256" key="3">
    <source>
        <dbReference type="PROSITE-ProRule" id="PRU00339"/>
    </source>
</evidence>
<protein>
    <submittedName>
        <fullName evidence="6">Uncharacterized protein LOC113848195</fullName>
    </submittedName>
</protein>
<dbReference type="PROSITE" id="PS50005">
    <property type="entry name" value="TPR"/>
    <property type="match status" value="1"/>
</dbReference>
<evidence type="ECO:0000256" key="4">
    <source>
        <dbReference type="SAM" id="Phobius"/>
    </source>
</evidence>
<dbReference type="RefSeq" id="XP_027333399.1">
    <property type="nucleotide sequence ID" value="XM_027477598.1"/>
</dbReference>
<dbReference type="OrthoDB" id="1893133at2759"/>
<reference evidence="5" key="1">
    <citation type="journal article" date="2019" name="Toxins">
        <title>Detection of Abrin-Like and Prepropulchellin-Like Toxin Genes and Transcripts Using Whole Genome Sequencing and Full-Length Transcript Sequencing of Abrus precatorius.</title>
        <authorList>
            <person name="Hovde B.T."/>
            <person name="Daligault H.E."/>
            <person name="Hanschen E.R."/>
            <person name="Kunde Y.A."/>
            <person name="Johnson M.B."/>
            <person name="Starkenburg S.R."/>
            <person name="Johnson S.L."/>
        </authorList>
    </citation>
    <scope>NUCLEOTIDE SEQUENCE [LARGE SCALE GENOMIC DNA]</scope>
</reference>
<feature type="transmembrane region" description="Helical" evidence="4">
    <location>
        <begin position="13"/>
        <end position="30"/>
    </location>
</feature>
<dbReference type="InterPro" id="IPR050498">
    <property type="entry name" value="Ycf3"/>
</dbReference>
<proteinExistence type="predicted"/>
<reference evidence="6" key="2">
    <citation type="submission" date="2025-08" db="UniProtKB">
        <authorList>
            <consortium name="RefSeq"/>
        </authorList>
    </citation>
    <scope>IDENTIFICATION</scope>
    <source>
        <tissue evidence="6">Young leaves</tissue>
    </source>
</reference>